<dbReference type="PROSITE" id="PS51005">
    <property type="entry name" value="NAC"/>
    <property type="match status" value="2"/>
</dbReference>
<keyword evidence="9" id="KW-1185">Reference proteome</keyword>
<dbReference type="GO" id="GO:0003677">
    <property type="term" value="F:DNA binding"/>
    <property type="evidence" value="ECO:0007669"/>
    <property type="project" value="UniProtKB-KW"/>
</dbReference>
<evidence type="ECO:0000313" key="9">
    <source>
        <dbReference type="Proteomes" id="UP000657918"/>
    </source>
</evidence>
<evidence type="ECO:0000256" key="6">
    <source>
        <dbReference type="SAM" id="MobiDB-lite"/>
    </source>
</evidence>
<evidence type="ECO:0000256" key="5">
    <source>
        <dbReference type="ARBA" id="ARBA00023242"/>
    </source>
</evidence>
<keyword evidence="3" id="KW-0238">DNA-binding</keyword>
<organism evidence="8 9">
    <name type="scientific">Salix dunnii</name>
    <dbReference type="NCBI Taxonomy" id="1413687"/>
    <lineage>
        <taxon>Eukaryota</taxon>
        <taxon>Viridiplantae</taxon>
        <taxon>Streptophyta</taxon>
        <taxon>Embryophyta</taxon>
        <taxon>Tracheophyta</taxon>
        <taxon>Spermatophyta</taxon>
        <taxon>Magnoliopsida</taxon>
        <taxon>eudicotyledons</taxon>
        <taxon>Gunneridae</taxon>
        <taxon>Pentapetalae</taxon>
        <taxon>rosids</taxon>
        <taxon>fabids</taxon>
        <taxon>Malpighiales</taxon>
        <taxon>Salicaceae</taxon>
        <taxon>Saliceae</taxon>
        <taxon>Salix</taxon>
    </lineage>
</organism>
<feature type="compositionally biased region" description="Basic and acidic residues" evidence="6">
    <location>
        <begin position="591"/>
        <end position="607"/>
    </location>
</feature>
<dbReference type="Pfam" id="PF02365">
    <property type="entry name" value="NAM"/>
    <property type="match status" value="2"/>
</dbReference>
<feature type="domain" description="NAC" evidence="7">
    <location>
        <begin position="10"/>
        <end position="167"/>
    </location>
</feature>
<dbReference type="EMBL" id="JADGMS010000019">
    <property type="protein sequence ID" value="KAF9661752.1"/>
    <property type="molecule type" value="Genomic_DNA"/>
</dbReference>
<evidence type="ECO:0000256" key="1">
    <source>
        <dbReference type="ARBA" id="ARBA00004123"/>
    </source>
</evidence>
<keyword evidence="2" id="KW-0805">Transcription regulation</keyword>
<evidence type="ECO:0000313" key="8">
    <source>
        <dbReference type="EMBL" id="KAF9661752.1"/>
    </source>
</evidence>
<dbReference type="InterPro" id="IPR036093">
    <property type="entry name" value="NAC_dom_sf"/>
</dbReference>
<proteinExistence type="predicted"/>
<feature type="region of interest" description="Disordered" evidence="6">
    <location>
        <begin position="248"/>
        <end position="271"/>
    </location>
</feature>
<dbReference type="Proteomes" id="UP000657918">
    <property type="component" value="Unassembled WGS sequence"/>
</dbReference>
<dbReference type="PANTHER" id="PTHR31989">
    <property type="entry name" value="NAC DOMAIN-CONTAINING PROTEIN 82-RELATED"/>
    <property type="match status" value="1"/>
</dbReference>
<dbReference type="InterPro" id="IPR003441">
    <property type="entry name" value="NAC-dom"/>
</dbReference>
<feature type="region of interest" description="Disordered" evidence="6">
    <location>
        <begin position="590"/>
        <end position="613"/>
    </location>
</feature>
<protein>
    <recommendedName>
        <fullName evidence="7">NAC domain-containing protein</fullName>
    </recommendedName>
</protein>
<accession>A0A835J247</accession>
<comment type="subcellular location">
    <subcellularLocation>
        <location evidence="1">Nucleus</location>
    </subcellularLocation>
</comment>
<dbReference type="SUPFAM" id="SSF101941">
    <property type="entry name" value="NAC domain"/>
    <property type="match status" value="2"/>
</dbReference>
<gene>
    <name evidence="8" type="ORF">SADUNF_Sadunf19G0101200</name>
</gene>
<evidence type="ECO:0000256" key="2">
    <source>
        <dbReference type="ARBA" id="ARBA00023015"/>
    </source>
</evidence>
<evidence type="ECO:0000256" key="4">
    <source>
        <dbReference type="ARBA" id="ARBA00023163"/>
    </source>
</evidence>
<dbReference type="GO" id="GO:0005634">
    <property type="term" value="C:nucleus"/>
    <property type="evidence" value="ECO:0007669"/>
    <property type="project" value="UniProtKB-SubCell"/>
</dbReference>
<feature type="compositionally biased region" description="Basic and acidic residues" evidence="6">
    <location>
        <begin position="248"/>
        <end position="264"/>
    </location>
</feature>
<evidence type="ECO:0000256" key="3">
    <source>
        <dbReference type="ARBA" id="ARBA00023125"/>
    </source>
</evidence>
<reference evidence="8 9" key="1">
    <citation type="submission" date="2020-10" db="EMBL/GenBank/DDBJ databases">
        <title>Plant Genome Project.</title>
        <authorList>
            <person name="Zhang R.-G."/>
        </authorList>
    </citation>
    <scope>NUCLEOTIDE SEQUENCE [LARGE SCALE GENOMIC DNA]</scope>
    <source>
        <strain evidence="8">FAFU-HL-1</strain>
        <tissue evidence="8">Leaf</tissue>
    </source>
</reference>
<keyword evidence="4" id="KW-0804">Transcription</keyword>
<comment type="caution">
    <text evidence="8">The sequence shown here is derived from an EMBL/GenBank/DDBJ whole genome shotgun (WGS) entry which is preliminary data.</text>
</comment>
<evidence type="ECO:0000259" key="7">
    <source>
        <dbReference type="PROSITE" id="PS51005"/>
    </source>
</evidence>
<keyword evidence="5" id="KW-0539">Nucleus</keyword>
<dbReference type="Gene3D" id="2.170.150.80">
    <property type="entry name" value="NAC domain"/>
    <property type="match status" value="2"/>
</dbReference>
<feature type="domain" description="NAC" evidence="7">
    <location>
        <begin position="354"/>
        <end position="510"/>
    </location>
</feature>
<dbReference type="OrthoDB" id="811262at2759"/>
<dbReference type="GO" id="GO:0006355">
    <property type="term" value="P:regulation of DNA-templated transcription"/>
    <property type="evidence" value="ECO:0007669"/>
    <property type="project" value="InterPro"/>
</dbReference>
<name>A0A835J247_9ROSI</name>
<sequence length="689" mass="78206">MTSRTAPSEYNVGERFRPTDVELINHFLKEKLLGNDHKVSRINSLPDLYRLDPWDLPYFAGTDSDDGDGYFFSPLHPKYPGSKNGRINRSTSKGSWLAKGKDYEIKSEFSGEVIGIRRIFVHSCKKDGIKYVMHEYSIPNQSSLVLCKVMKRMPSKKSEGPCKKVKKRKEAADLPLPCNEDHSILSYGVAKKNSEGPCKKVKKTDEKADMPYNKENITPEPDEGFENWITSDKSDLSTYNNIITGKDQKAEKSTCDNGGKDRQKTSSASADLDADFTTLEDQVNPEIQPHTQFPGYDQQDYSLYDFTQVDPPLMLTEQELPFPYRWKIIRSGLNLCGLNQSRQKMTRMATPFDFNVGHRFSPTDVELINYFLKQKLLGNDQLVSRIPLLDLYQFDPWNLPYIAATDSDDGEGYFFSPLHPKYLGSKNGRINRSTSKGSWLAKGKDYEIKSEFSGEVIGIRRIFVHSCKKDGIKYVMHEYSIPNQSSLVLCKVMKRMPSKKSEGPCKKVKKRKEAADLPLPCNEDHSILSYGVAKKNSEGPCKKVKKTDEKADMPYNKGNITPEPDEGFENWITSDKSDLSTYNNIITGKDQQAEKSTCDNGGKDRQKTSSASAELDADFKTLEDQVNPEIQPHMQFPGYDQQDYSLYDFTQVDPTLMLTEQVNTYNGPTGTAISVPMEDHLIWLEPLWS</sequence>
<dbReference type="AlphaFoldDB" id="A0A835J247"/>